<accession>A0A0G0DBG4</accession>
<name>A0A0G0DBG4_9BACT</name>
<reference evidence="1 2" key="1">
    <citation type="journal article" date="2015" name="Nature">
        <title>rRNA introns, odd ribosomes, and small enigmatic genomes across a large radiation of phyla.</title>
        <authorList>
            <person name="Brown C.T."/>
            <person name="Hug L.A."/>
            <person name="Thomas B.C."/>
            <person name="Sharon I."/>
            <person name="Castelle C.J."/>
            <person name="Singh A."/>
            <person name="Wilkins M.J."/>
            <person name="Williams K.H."/>
            <person name="Banfield J.F."/>
        </authorList>
    </citation>
    <scope>NUCLEOTIDE SEQUENCE [LARGE SCALE GENOMIC DNA]</scope>
</reference>
<evidence type="ECO:0000313" key="1">
    <source>
        <dbReference type="EMBL" id="KKP85981.1"/>
    </source>
</evidence>
<dbReference type="EMBL" id="LBQW01000002">
    <property type="protein sequence ID" value="KKP85981.1"/>
    <property type="molecule type" value="Genomic_DNA"/>
</dbReference>
<comment type="caution">
    <text evidence="1">The sequence shown here is derived from an EMBL/GenBank/DDBJ whole genome shotgun (WGS) entry which is preliminary data.</text>
</comment>
<dbReference type="PATRIC" id="fig|1618727.3.peg.64"/>
<organism evidence="1 2">
    <name type="scientific">Candidatus Nomurabacteria bacterium GW2011_GWA1_35_8</name>
    <dbReference type="NCBI Taxonomy" id="1618727"/>
    <lineage>
        <taxon>Bacteria</taxon>
        <taxon>Candidatus Nomuraibacteriota</taxon>
    </lineage>
</organism>
<proteinExistence type="predicted"/>
<dbReference type="AlphaFoldDB" id="A0A0G0DBG4"/>
<dbReference type="Proteomes" id="UP000186383">
    <property type="component" value="Unassembled WGS sequence"/>
</dbReference>
<gene>
    <name evidence="1" type="ORF">UR88_C0002G0014</name>
</gene>
<evidence type="ECO:0000313" key="2">
    <source>
        <dbReference type="Proteomes" id="UP000186383"/>
    </source>
</evidence>
<protein>
    <submittedName>
        <fullName evidence="1">Uncharacterized protein</fullName>
    </submittedName>
</protein>
<sequence length="85" mass="9969">MIEIKDLLFHLNSLLLSEEIKKNSIVDVLYKTIGIHIKPKDIKIKNNTVYLNIKPIYKNEILFKKDEILLKLKKNLGKKTPQNII</sequence>